<dbReference type="InterPro" id="IPR029063">
    <property type="entry name" value="SAM-dependent_MTases_sf"/>
</dbReference>
<dbReference type="AlphaFoldDB" id="A0A914CAP3"/>
<accession>A0A914CAP3</accession>
<protein>
    <submittedName>
        <fullName evidence="2">Uncharacterized protein</fullName>
    </submittedName>
</protein>
<sequence length="105" mass="12396">MHKDRKLDHNHSIKINRYDVIIAPELISNTGENLELFHSIFERVLKDGGIILLMGRNYYNDYEGNIPSFMDFVKSKGQFDAFIRWTSQKQDIAPRKMIQLTHCIR</sequence>
<evidence type="ECO:0000313" key="1">
    <source>
        <dbReference type="Proteomes" id="UP000887540"/>
    </source>
</evidence>
<dbReference type="Proteomes" id="UP000887540">
    <property type="component" value="Unplaced"/>
</dbReference>
<evidence type="ECO:0000313" key="2">
    <source>
        <dbReference type="WBParaSite" id="ACRNAN_Path_632.g2347.t1"/>
    </source>
</evidence>
<name>A0A914CAP3_9BILA</name>
<dbReference type="SUPFAM" id="SSF53335">
    <property type="entry name" value="S-adenosyl-L-methionine-dependent methyltransferases"/>
    <property type="match status" value="1"/>
</dbReference>
<reference evidence="2" key="1">
    <citation type="submission" date="2022-11" db="UniProtKB">
        <authorList>
            <consortium name="WormBaseParasite"/>
        </authorList>
    </citation>
    <scope>IDENTIFICATION</scope>
</reference>
<dbReference type="WBParaSite" id="ACRNAN_Path_632.g2347.t1">
    <property type="protein sequence ID" value="ACRNAN_Path_632.g2347.t1"/>
    <property type="gene ID" value="ACRNAN_Path_632.g2347"/>
</dbReference>
<proteinExistence type="predicted"/>
<organism evidence="1 2">
    <name type="scientific">Acrobeloides nanus</name>
    <dbReference type="NCBI Taxonomy" id="290746"/>
    <lineage>
        <taxon>Eukaryota</taxon>
        <taxon>Metazoa</taxon>
        <taxon>Ecdysozoa</taxon>
        <taxon>Nematoda</taxon>
        <taxon>Chromadorea</taxon>
        <taxon>Rhabditida</taxon>
        <taxon>Tylenchina</taxon>
        <taxon>Cephalobomorpha</taxon>
        <taxon>Cephaloboidea</taxon>
        <taxon>Cephalobidae</taxon>
        <taxon>Acrobeloides</taxon>
    </lineage>
</organism>
<keyword evidence="1" id="KW-1185">Reference proteome</keyword>